<dbReference type="InterPro" id="IPR014151">
    <property type="entry name" value="DNA_helicase_AddA"/>
</dbReference>
<sequence>MSGRLRPLDPLQPQQRAASDPRELVWLSASAGTGKTHVLTARVLRLLLGGAAPEAILCLTFTKAGAAEMAERIHRRLAHWAGQKDDRKLTQDLTRLGEDAGPEALKRARQLFARVLEAPGGGLRIQTIHAFCQTLLAGFPAEAGLTPGFRPIEGREEAALARRTLADLLDGAARGGDHGLIRDVQALSLRLGEGGAEAYLLDCARAPDALAALGARGAIEPRLRHAFDVPLGDVEEAIEAACAGLDLACFEAVARTNAAWGTATGLRDADTIAAFLAAGPASRAAMLEEVLFVVLTKSFEPRKYAAGLLKADPGYPDQCVRLADQIGRLLGWRHRAALAAAIGAGLRAGQAYAQAYAEAKRAAGLVDFDDLIRATVRLLDEPGMGDWVRYKLDQQTDHILVDEAQDTNAAQWAIVGRLAEEFFVGAGARGGAPRTIFTVGDFKQAIFGFQGTDPVEFERARLGFAIKALQVDREFLDLSLDRSFRSAPAVLELVDRLIADLGHEEMGLFTPAERHAAHHAMPGRVTLWKPLSIEEAADDDGEEGFIDDATRAYAGRLAKQVRRWIDERLWLASKKRPIRPEDILILVRRRADLASLIVARLHAEKVPVAGVDRLRLTAPLVVKDLLAAVRFAVQREDDLSLAALLVSPLFGWSQEELYRVGFGRRGPLVDAVRAKGDAATNAALDEILARADFTTPYRFLEHLLTGPLDGRRKLLRRLGDEARDPIDELLGAALQFEGTATATLQRFLDWFDRGDVEITRDPSAPLDAVRVMTVHGSKGLEAPLVILADATADPDLSPDRRLDWAIEEGAEPVPVLRPRKAEMVEALRKDAEALARRERQEHWRLLYVALTRAQEHLVIGGTLGIRARGVPPASSWYQAIDQAMAGLGCTPVEDPLWVEARHYHGSVAATGTTVPARPRRGAPVLAEPGWLRCPAPPEARPPRPLAPSSLGLDDVPDPPPSAALRAAARRGTLLHALFERLPAIDPERRRDAALRWLLGSAGVEEEAAARTLADDACRVIADPRFAAIFGADALAEAPVAAVVAGEVVSGTVDRLLVAADRILVVDFKTGRRAPADLAAVPDHHLRQMSAYAAALGVIFPGRPVAAALLYTAGPTLIELPAAVLDAHKPGFRGQEQKQGQGR</sequence>
<keyword evidence="9" id="KW-0234">DNA repair</keyword>
<evidence type="ECO:0000256" key="11">
    <source>
        <dbReference type="ARBA" id="ARBA00034617"/>
    </source>
</evidence>
<comment type="catalytic activity">
    <reaction evidence="11">
        <text>Couples ATP hydrolysis with the unwinding of duplex DNA by translocating in the 3'-5' direction.</text>
        <dbReference type="EC" id="5.6.2.4"/>
    </reaction>
</comment>
<dbReference type="InterPro" id="IPR027417">
    <property type="entry name" value="P-loop_NTPase"/>
</dbReference>
<dbReference type="InterPro" id="IPR011335">
    <property type="entry name" value="Restrct_endonuc-II-like"/>
</dbReference>
<evidence type="ECO:0000259" key="18">
    <source>
        <dbReference type="PROSITE" id="PS51217"/>
    </source>
</evidence>
<dbReference type="EC" id="5.6.2.4" evidence="12"/>
<keyword evidence="2 15" id="KW-0547">Nucleotide-binding</keyword>
<keyword evidence="4 15" id="KW-0378">Hydrolase</keyword>
<evidence type="ECO:0000259" key="17">
    <source>
        <dbReference type="PROSITE" id="PS51198"/>
    </source>
</evidence>
<evidence type="ECO:0000256" key="16">
    <source>
        <dbReference type="SAM" id="MobiDB-lite"/>
    </source>
</evidence>
<dbReference type="GO" id="GO:0043138">
    <property type="term" value="F:3'-5' DNA helicase activity"/>
    <property type="evidence" value="ECO:0007669"/>
    <property type="project" value="UniProtKB-EC"/>
</dbReference>
<name>A0A1T5DHF6_9SPHN</name>
<dbReference type="OrthoDB" id="9810135at2"/>
<keyword evidence="10" id="KW-0413">Isomerase</keyword>
<keyword evidence="8" id="KW-0238">DNA-binding</keyword>
<dbReference type="Gene3D" id="3.90.320.10">
    <property type="match status" value="1"/>
</dbReference>
<dbReference type="GO" id="GO:0000725">
    <property type="term" value="P:recombinational repair"/>
    <property type="evidence" value="ECO:0007669"/>
    <property type="project" value="TreeGrafter"/>
</dbReference>
<dbReference type="InterPro" id="IPR011604">
    <property type="entry name" value="PDDEXK-like_dom_sf"/>
</dbReference>
<dbReference type="PANTHER" id="PTHR11070">
    <property type="entry name" value="UVRD / RECB / PCRA DNA HELICASE FAMILY MEMBER"/>
    <property type="match status" value="1"/>
</dbReference>
<gene>
    <name evidence="19" type="ORF">SAMN06295920_105190</name>
</gene>
<evidence type="ECO:0000256" key="5">
    <source>
        <dbReference type="ARBA" id="ARBA00022806"/>
    </source>
</evidence>
<evidence type="ECO:0000256" key="14">
    <source>
        <dbReference type="ARBA" id="ARBA00048988"/>
    </source>
</evidence>
<dbReference type="GO" id="GO:0033202">
    <property type="term" value="C:DNA helicase complex"/>
    <property type="evidence" value="ECO:0007669"/>
    <property type="project" value="TreeGrafter"/>
</dbReference>
<accession>A0A1T5DHF6</accession>
<dbReference type="GO" id="GO:0003677">
    <property type="term" value="F:DNA binding"/>
    <property type="evidence" value="ECO:0007669"/>
    <property type="project" value="UniProtKB-KW"/>
</dbReference>
<reference evidence="20" key="1">
    <citation type="submission" date="2017-02" db="EMBL/GenBank/DDBJ databases">
        <authorList>
            <person name="Varghese N."/>
            <person name="Submissions S."/>
        </authorList>
    </citation>
    <scope>NUCLEOTIDE SEQUENCE [LARGE SCALE GENOMIC DNA]</scope>
    <source>
        <strain evidence="20">UM2</strain>
    </source>
</reference>
<dbReference type="GO" id="GO:0005524">
    <property type="term" value="F:ATP binding"/>
    <property type="evidence" value="ECO:0007669"/>
    <property type="project" value="UniProtKB-UniRule"/>
</dbReference>
<dbReference type="RefSeq" id="WP_079648563.1">
    <property type="nucleotide sequence ID" value="NZ_FUYM01000005.1"/>
</dbReference>
<dbReference type="NCBIfam" id="TIGR02784">
    <property type="entry name" value="addA_alphas"/>
    <property type="match status" value="1"/>
</dbReference>
<dbReference type="Pfam" id="PF12705">
    <property type="entry name" value="PDDEXK_1"/>
    <property type="match status" value="1"/>
</dbReference>
<evidence type="ECO:0000313" key="20">
    <source>
        <dbReference type="Proteomes" id="UP000189818"/>
    </source>
</evidence>
<keyword evidence="3" id="KW-0227">DNA damage</keyword>
<proteinExistence type="predicted"/>
<feature type="compositionally biased region" description="Pro residues" evidence="16">
    <location>
        <begin position="934"/>
        <end position="945"/>
    </location>
</feature>
<dbReference type="Pfam" id="PF13361">
    <property type="entry name" value="UvrD_C"/>
    <property type="match status" value="1"/>
</dbReference>
<evidence type="ECO:0000256" key="15">
    <source>
        <dbReference type="PROSITE-ProRule" id="PRU00560"/>
    </source>
</evidence>
<feature type="domain" description="UvrD-like helicase ATP-binding" evidence="17">
    <location>
        <begin position="8"/>
        <end position="487"/>
    </location>
</feature>
<dbReference type="PROSITE" id="PS51217">
    <property type="entry name" value="UVRD_HELICASE_CTER"/>
    <property type="match status" value="1"/>
</dbReference>
<keyword evidence="1" id="KW-0540">Nuclease</keyword>
<feature type="binding site" evidence="15">
    <location>
        <begin position="29"/>
        <end position="36"/>
    </location>
    <ligand>
        <name>ATP</name>
        <dbReference type="ChEBI" id="CHEBI:30616"/>
    </ligand>
</feature>
<dbReference type="Gene3D" id="1.10.486.10">
    <property type="entry name" value="PCRA, domain 4"/>
    <property type="match status" value="1"/>
</dbReference>
<evidence type="ECO:0000313" key="19">
    <source>
        <dbReference type="EMBL" id="SKB71129.1"/>
    </source>
</evidence>
<dbReference type="GO" id="GO:0005829">
    <property type="term" value="C:cytosol"/>
    <property type="evidence" value="ECO:0007669"/>
    <property type="project" value="TreeGrafter"/>
</dbReference>
<feature type="region of interest" description="Disordered" evidence="16">
    <location>
        <begin position="932"/>
        <end position="958"/>
    </location>
</feature>
<keyword evidence="20" id="KW-1185">Reference proteome</keyword>
<protein>
    <recommendedName>
        <fullName evidence="12">DNA 3'-5' helicase</fullName>
        <ecNumber evidence="12">5.6.2.4</ecNumber>
    </recommendedName>
    <alternativeName>
        <fullName evidence="13">DNA 3'-5' helicase II</fullName>
    </alternativeName>
</protein>
<evidence type="ECO:0000256" key="4">
    <source>
        <dbReference type="ARBA" id="ARBA00022801"/>
    </source>
</evidence>
<dbReference type="InterPro" id="IPR038726">
    <property type="entry name" value="PDDEXK_AddAB-type"/>
</dbReference>
<dbReference type="InterPro" id="IPR014017">
    <property type="entry name" value="DNA_helicase_UvrD-like_C"/>
</dbReference>
<evidence type="ECO:0000256" key="10">
    <source>
        <dbReference type="ARBA" id="ARBA00023235"/>
    </source>
</evidence>
<dbReference type="AlphaFoldDB" id="A0A1T5DHF6"/>
<dbReference type="GO" id="GO:0004527">
    <property type="term" value="F:exonuclease activity"/>
    <property type="evidence" value="ECO:0007669"/>
    <property type="project" value="UniProtKB-KW"/>
</dbReference>
<dbReference type="SUPFAM" id="SSF52980">
    <property type="entry name" value="Restriction endonuclease-like"/>
    <property type="match status" value="1"/>
</dbReference>
<dbReference type="SUPFAM" id="SSF52540">
    <property type="entry name" value="P-loop containing nucleoside triphosphate hydrolases"/>
    <property type="match status" value="1"/>
</dbReference>
<feature type="domain" description="UvrD-like helicase C-terminal" evidence="18">
    <location>
        <begin position="511"/>
        <end position="779"/>
    </location>
</feature>
<keyword evidence="7 15" id="KW-0067">ATP-binding</keyword>
<comment type="catalytic activity">
    <reaction evidence="14">
        <text>ATP + H2O = ADP + phosphate + H(+)</text>
        <dbReference type="Rhea" id="RHEA:13065"/>
        <dbReference type="ChEBI" id="CHEBI:15377"/>
        <dbReference type="ChEBI" id="CHEBI:15378"/>
        <dbReference type="ChEBI" id="CHEBI:30616"/>
        <dbReference type="ChEBI" id="CHEBI:43474"/>
        <dbReference type="ChEBI" id="CHEBI:456216"/>
        <dbReference type="EC" id="5.6.2.4"/>
    </reaction>
</comment>
<evidence type="ECO:0000256" key="12">
    <source>
        <dbReference type="ARBA" id="ARBA00034808"/>
    </source>
</evidence>
<evidence type="ECO:0000256" key="9">
    <source>
        <dbReference type="ARBA" id="ARBA00023204"/>
    </source>
</evidence>
<evidence type="ECO:0000256" key="6">
    <source>
        <dbReference type="ARBA" id="ARBA00022839"/>
    </source>
</evidence>
<dbReference type="EMBL" id="FUYM01000005">
    <property type="protein sequence ID" value="SKB71129.1"/>
    <property type="molecule type" value="Genomic_DNA"/>
</dbReference>
<dbReference type="InterPro" id="IPR014016">
    <property type="entry name" value="UvrD-like_ATP-bd"/>
</dbReference>
<evidence type="ECO:0000256" key="8">
    <source>
        <dbReference type="ARBA" id="ARBA00023125"/>
    </source>
</evidence>
<dbReference type="PANTHER" id="PTHR11070:SF2">
    <property type="entry name" value="ATP-DEPENDENT DNA HELICASE SRS2"/>
    <property type="match status" value="1"/>
</dbReference>
<evidence type="ECO:0000256" key="1">
    <source>
        <dbReference type="ARBA" id="ARBA00022722"/>
    </source>
</evidence>
<evidence type="ECO:0000256" key="13">
    <source>
        <dbReference type="ARBA" id="ARBA00034923"/>
    </source>
</evidence>
<evidence type="ECO:0000256" key="2">
    <source>
        <dbReference type="ARBA" id="ARBA00022741"/>
    </source>
</evidence>
<evidence type="ECO:0000256" key="7">
    <source>
        <dbReference type="ARBA" id="ARBA00022840"/>
    </source>
</evidence>
<dbReference type="Pfam" id="PF00580">
    <property type="entry name" value="UvrD-helicase"/>
    <property type="match status" value="2"/>
</dbReference>
<organism evidence="19 20">
    <name type="scientific">Rhizorhabdus histidinilytica</name>
    <dbReference type="NCBI Taxonomy" id="439228"/>
    <lineage>
        <taxon>Bacteria</taxon>
        <taxon>Pseudomonadati</taxon>
        <taxon>Pseudomonadota</taxon>
        <taxon>Alphaproteobacteria</taxon>
        <taxon>Sphingomonadales</taxon>
        <taxon>Sphingomonadaceae</taxon>
        <taxon>Rhizorhabdus</taxon>
    </lineage>
</organism>
<keyword evidence="5 15" id="KW-0347">Helicase</keyword>
<keyword evidence="6" id="KW-0269">Exonuclease</keyword>
<dbReference type="STRING" id="439228.SAMN06295920_105190"/>
<dbReference type="PROSITE" id="PS51198">
    <property type="entry name" value="UVRD_HELICASE_ATP_BIND"/>
    <property type="match status" value="1"/>
</dbReference>
<dbReference type="Gene3D" id="3.40.50.300">
    <property type="entry name" value="P-loop containing nucleotide triphosphate hydrolases"/>
    <property type="match status" value="4"/>
</dbReference>
<evidence type="ECO:0000256" key="3">
    <source>
        <dbReference type="ARBA" id="ARBA00022763"/>
    </source>
</evidence>
<dbReference type="InterPro" id="IPR000212">
    <property type="entry name" value="DNA_helicase_UvrD/REP"/>
</dbReference>
<dbReference type="Proteomes" id="UP000189818">
    <property type="component" value="Unassembled WGS sequence"/>
</dbReference>